<feature type="disulfide bond" evidence="1">
    <location>
        <begin position="176"/>
        <end position="245"/>
    </location>
</feature>
<dbReference type="PRINTS" id="PR00347">
    <property type="entry name" value="THAUMATIN"/>
</dbReference>
<dbReference type="Pfam" id="PF00314">
    <property type="entry name" value="Thaumatin"/>
    <property type="match status" value="1"/>
</dbReference>
<dbReference type="InterPro" id="IPR001938">
    <property type="entry name" value="Thaumatin"/>
</dbReference>
<feature type="disulfide bond" evidence="1">
    <location>
        <begin position="205"/>
        <end position="219"/>
    </location>
</feature>
<organism evidence="2 3">
    <name type="scientific">Coprinellus micaceus</name>
    <name type="common">Glistening ink-cap mushroom</name>
    <name type="synonym">Coprinus micaceus</name>
    <dbReference type="NCBI Taxonomy" id="71717"/>
    <lineage>
        <taxon>Eukaryota</taxon>
        <taxon>Fungi</taxon>
        <taxon>Dikarya</taxon>
        <taxon>Basidiomycota</taxon>
        <taxon>Agaricomycotina</taxon>
        <taxon>Agaricomycetes</taxon>
        <taxon>Agaricomycetidae</taxon>
        <taxon>Agaricales</taxon>
        <taxon>Agaricineae</taxon>
        <taxon>Psathyrellaceae</taxon>
        <taxon>Coprinellus</taxon>
    </lineage>
</organism>
<evidence type="ECO:0000313" key="2">
    <source>
        <dbReference type="EMBL" id="TEB32618.1"/>
    </source>
</evidence>
<dbReference type="Gene3D" id="2.60.110.10">
    <property type="entry name" value="Thaumatin"/>
    <property type="match status" value="1"/>
</dbReference>
<dbReference type="PANTHER" id="PTHR31048">
    <property type="entry name" value="OS03G0233200 PROTEIN"/>
    <property type="match status" value="1"/>
</dbReference>
<accession>A0A4Y7TF98</accession>
<feature type="disulfide bond" evidence="1">
    <location>
        <begin position="120"/>
        <end position="126"/>
    </location>
</feature>
<dbReference type="PIRSF" id="PIRSF002703">
    <property type="entry name" value="Thaumatin"/>
    <property type="match status" value="1"/>
</dbReference>
<sequence length="278" mass="29214">MPRACCVHPTAQLAEVNTAYLMCPRLIIGMIGDCYIAVIIQQALSEYMVTNGCPFTIWPAIFTDLNVGSAVPSQPNGWEAPAGHTITFGVPDNWKAGRIWGRTACDFSKAGAQSCVTGSCNGGFVCSDHSGAGVPPASLAEFTFDGTDDWYDVSLVDGFNLPMRITPTGGCAVADCPKDLNPECPGEIRGPADGSGSNHGCKSACFANLDSNPADSANCCSGSHNVPATCPPSGVRFYDYFKSGCPNAYAYAYDESSGTALFKCPDGKKADYTITFCP</sequence>
<protein>
    <submittedName>
        <fullName evidence="2">Thaumatin-like protein</fullName>
    </submittedName>
</protein>
<feature type="disulfide bond" evidence="1">
    <location>
        <begin position="105"/>
        <end position="115"/>
    </location>
</feature>
<dbReference type="SUPFAM" id="SSF49870">
    <property type="entry name" value="Osmotin, thaumatin-like protein"/>
    <property type="match status" value="1"/>
</dbReference>
<reference evidence="2 3" key="1">
    <citation type="journal article" date="2019" name="Nat. Ecol. Evol.">
        <title>Megaphylogeny resolves global patterns of mushroom evolution.</title>
        <authorList>
            <person name="Varga T."/>
            <person name="Krizsan K."/>
            <person name="Foldi C."/>
            <person name="Dima B."/>
            <person name="Sanchez-Garcia M."/>
            <person name="Sanchez-Ramirez S."/>
            <person name="Szollosi G.J."/>
            <person name="Szarkandi J.G."/>
            <person name="Papp V."/>
            <person name="Albert L."/>
            <person name="Andreopoulos W."/>
            <person name="Angelini C."/>
            <person name="Antonin V."/>
            <person name="Barry K.W."/>
            <person name="Bougher N.L."/>
            <person name="Buchanan P."/>
            <person name="Buyck B."/>
            <person name="Bense V."/>
            <person name="Catcheside P."/>
            <person name="Chovatia M."/>
            <person name="Cooper J."/>
            <person name="Damon W."/>
            <person name="Desjardin D."/>
            <person name="Finy P."/>
            <person name="Geml J."/>
            <person name="Haridas S."/>
            <person name="Hughes K."/>
            <person name="Justo A."/>
            <person name="Karasinski D."/>
            <person name="Kautmanova I."/>
            <person name="Kiss B."/>
            <person name="Kocsube S."/>
            <person name="Kotiranta H."/>
            <person name="LaButti K.M."/>
            <person name="Lechner B.E."/>
            <person name="Liimatainen K."/>
            <person name="Lipzen A."/>
            <person name="Lukacs Z."/>
            <person name="Mihaltcheva S."/>
            <person name="Morgado L.N."/>
            <person name="Niskanen T."/>
            <person name="Noordeloos M.E."/>
            <person name="Ohm R.A."/>
            <person name="Ortiz-Santana B."/>
            <person name="Ovrebo C."/>
            <person name="Racz N."/>
            <person name="Riley R."/>
            <person name="Savchenko A."/>
            <person name="Shiryaev A."/>
            <person name="Soop K."/>
            <person name="Spirin V."/>
            <person name="Szebenyi C."/>
            <person name="Tomsovsky M."/>
            <person name="Tulloss R.E."/>
            <person name="Uehling J."/>
            <person name="Grigoriev I.V."/>
            <person name="Vagvolgyi C."/>
            <person name="Papp T."/>
            <person name="Martin F.M."/>
            <person name="Miettinen O."/>
            <person name="Hibbett D.S."/>
            <person name="Nagy L.G."/>
        </authorList>
    </citation>
    <scope>NUCLEOTIDE SEQUENCE [LARGE SCALE GENOMIC DNA]</scope>
    <source>
        <strain evidence="2 3">FP101781</strain>
    </source>
</reference>
<dbReference type="AlphaFoldDB" id="A0A4Y7TF98"/>
<comment type="caution">
    <text evidence="2">The sequence shown here is derived from an EMBL/GenBank/DDBJ whole genome shotgun (WGS) entry which is preliminary data.</text>
</comment>
<feature type="disulfide bond" evidence="1">
    <location>
        <begin position="53"/>
        <end position="277"/>
    </location>
</feature>
<dbReference type="STRING" id="71717.A0A4Y7TF98"/>
<dbReference type="PROSITE" id="PS51367">
    <property type="entry name" value="THAUMATIN_2"/>
    <property type="match status" value="1"/>
</dbReference>
<proteinExistence type="predicted"/>
<dbReference type="EMBL" id="QPFP01000014">
    <property type="protein sequence ID" value="TEB32618.1"/>
    <property type="molecule type" value="Genomic_DNA"/>
</dbReference>
<dbReference type="SMART" id="SM00205">
    <property type="entry name" value="THN"/>
    <property type="match status" value="1"/>
</dbReference>
<feature type="disulfide bond" evidence="1">
    <location>
        <begin position="184"/>
        <end position="201"/>
    </location>
</feature>
<feature type="disulfide bond" evidence="1">
    <location>
        <begin position="220"/>
        <end position="230"/>
    </location>
</feature>
<gene>
    <name evidence="2" type="ORF">FA13DRAFT_214554</name>
</gene>
<dbReference type="OrthoDB" id="430315at2759"/>
<name>A0A4Y7TF98_COPMI</name>
<evidence type="ECO:0000256" key="1">
    <source>
        <dbReference type="PIRSR" id="PIRSR002703-1"/>
    </source>
</evidence>
<evidence type="ECO:0000313" key="3">
    <source>
        <dbReference type="Proteomes" id="UP000298030"/>
    </source>
</evidence>
<feature type="disulfide bond" evidence="1">
    <location>
        <begin position="171"/>
        <end position="264"/>
    </location>
</feature>
<dbReference type="Proteomes" id="UP000298030">
    <property type="component" value="Unassembled WGS sequence"/>
</dbReference>
<keyword evidence="3" id="KW-1185">Reference proteome</keyword>
<dbReference type="InterPro" id="IPR037176">
    <property type="entry name" value="Osmotin/thaumatin-like_sf"/>
</dbReference>
<keyword evidence="1" id="KW-1015">Disulfide bond</keyword>